<organism evidence="2 3">
    <name type="scientific">Ostreobium quekettii</name>
    <dbReference type="NCBI Taxonomy" id="121088"/>
    <lineage>
        <taxon>Eukaryota</taxon>
        <taxon>Viridiplantae</taxon>
        <taxon>Chlorophyta</taxon>
        <taxon>core chlorophytes</taxon>
        <taxon>Ulvophyceae</taxon>
        <taxon>TCBD clade</taxon>
        <taxon>Bryopsidales</taxon>
        <taxon>Ostreobineae</taxon>
        <taxon>Ostreobiaceae</taxon>
        <taxon>Ostreobium</taxon>
    </lineage>
</organism>
<evidence type="ECO:0000313" key="2">
    <source>
        <dbReference type="EMBL" id="CAD7698421.1"/>
    </source>
</evidence>
<reference evidence="2" key="1">
    <citation type="submission" date="2020-12" db="EMBL/GenBank/DDBJ databases">
        <authorList>
            <person name="Iha C."/>
        </authorList>
    </citation>
    <scope>NUCLEOTIDE SEQUENCE</scope>
</reference>
<accession>A0A8S1ITL9</accession>
<evidence type="ECO:0000313" key="3">
    <source>
        <dbReference type="Proteomes" id="UP000708148"/>
    </source>
</evidence>
<feature type="region of interest" description="Disordered" evidence="1">
    <location>
        <begin position="107"/>
        <end position="137"/>
    </location>
</feature>
<dbReference type="Proteomes" id="UP000708148">
    <property type="component" value="Unassembled WGS sequence"/>
</dbReference>
<protein>
    <submittedName>
        <fullName evidence="2">Uncharacterized protein</fullName>
    </submittedName>
</protein>
<gene>
    <name evidence="2" type="ORF">OSTQU699_LOCUS3782</name>
</gene>
<dbReference type="AlphaFoldDB" id="A0A8S1ITL9"/>
<name>A0A8S1ITL9_9CHLO</name>
<proteinExistence type="predicted"/>
<evidence type="ECO:0000256" key="1">
    <source>
        <dbReference type="SAM" id="MobiDB-lite"/>
    </source>
</evidence>
<sequence>MDGGEAVALTSASAPDTKSQVDALKLKYKGIGGKGKGDGVDAKGPKSASATLGPRQGLPWNKYNRLLSQPKPPARISKPSKEENARRKLWMEEKLKYQEKQQRLIEKRKTAEKQKKEEVERKKAMERKEALYERSQQRMELQERLARQREEADERFRSMLAQKLSQGAPLHERLHQNFQSMTSALDSEKRCAYDKEVGWLKSLRVRQIVDENALTVLRNQGAEGAGLRARAKRGLSAGTGAHSGSGYRPLKPKRKAVVDRGTSPVDVDGPPPKGARVFDLPVRKKSDADEKKAPKEEPRSQARKQSEVPPKKASKDEPQQQGGGQAQAAAKSAPEEEPQLKEKLAEEERRKAELEREAEVVKEEDAAGGSEAEADSVEDEGENEGDEESSGSAG</sequence>
<feature type="region of interest" description="Disordered" evidence="1">
    <location>
        <begin position="220"/>
        <end position="394"/>
    </location>
</feature>
<feature type="compositionally biased region" description="Basic and acidic residues" evidence="1">
    <location>
        <begin position="338"/>
        <end position="365"/>
    </location>
</feature>
<comment type="caution">
    <text evidence="2">The sequence shown here is derived from an EMBL/GenBank/DDBJ whole genome shotgun (WGS) entry which is preliminary data.</text>
</comment>
<keyword evidence="3" id="KW-1185">Reference proteome</keyword>
<feature type="compositionally biased region" description="Polar residues" evidence="1">
    <location>
        <begin position="10"/>
        <end position="20"/>
    </location>
</feature>
<dbReference type="EMBL" id="CAJHUC010000824">
    <property type="protein sequence ID" value="CAD7698421.1"/>
    <property type="molecule type" value="Genomic_DNA"/>
</dbReference>
<feature type="compositionally biased region" description="Acidic residues" evidence="1">
    <location>
        <begin position="372"/>
        <end position="394"/>
    </location>
</feature>
<feature type="region of interest" description="Disordered" evidence="1">
    <location>
        <begin position="1"/>
        <end position="85"/>
    </location>
</feature>
<feature type="compositionally biased region" description="Basic and acidic residues" evidence="1">
    <location>
        <begin position="281"/>
        <end position="318"/>
    </location>
</feature>
<feature type="compositionally biased region" description="Basic and acidic residues" evidence="1">
    <location>
        <begin position="35"/>
        <end position="44"/>
    </location>
</feature>